<dbReference type="RefSeq" id="XP_027614926.1">
    <property type="nucleotide sequence ID" value="XM_027759125.1"/>
</dbReference>
<feature type="transmembrane region" description="Helical" evidence="7">
    <location>
        <begin position="217"/>
        <end position="238"/>
    </location>
</feature>
<dbReference type="GO" id="GO:0008250">
    <property type="term" value="C:oligosaccharyltransferase complex"/>
    <property type="evidence" value="ECO:0007669"/>
    <property type="project" value="InterPro"/>
</dbReference>
<evidence type="ECO:0000313" key="10">
    <source>
        <dbReference type="EMBL" id="GBE84013.1"/>
    </source>
</evidence>
<keyword evidence="3 8" id="KW-0732">Signal</keyword>
<keyword evidence="11" id="KW-1185">Reference proteome</keyword>
<protein>
    <recommendedName>
        <fullName evidence="9">Ribophorin II C-terminal domain-containing protein</fullName>
    </recommendedName>
</protein>
<name>A0A401GP64_9APHY</name>
<dbReference type="InterPro" id="IPR056790">
    <property type="entry name" value="Ribophorin_II_C"/>
</dbReference>
<comment type="subcellular location">
    <subcellularLocation>
        <location evidence="1">Endoplasmic reticulum membrane</location>
        <topology evidence="1">Multi-pass membrane protein</topology>
    </subcellularLocation>
</comment>
<dbReference type="InParanoid" id="A0A401GP64"/>
<evidence type="ECO:0000256" key="2">
    <source>
        <dbReference type="ARBA" id="ARBA00022692"/>
    </source>
</evidence>
<dbReference type="OrthoDB" id="432292at2759"/>
<comment type="caution">
    <text evidence="10">The sequence shown here is derived from an EMBL/GenBank/DDBJ whole genome shotgun (WGS) entry which is preliminary data.</text>
</comment>
<evidence type="ECO:0000256" key="8">
    <source>
        <dbReference type="SAM" id="SignalP"/>
    </source>
</evidence>
<dbReference type="PANTHER" id="PTHR12640:SF0">
    <property type="entry name" value="DOLICHYL-DIPHOSPHOOLIGOSACCHARIDE--PROTEIN GLYCOSYLTRANSFERASE SUBUNIT 2"/>
    <property type="match status" value="1"/>
</dbReference>
<feature type="transmembrane region" description="Helical" evidence="7">
    <location>
        <begin position="184"/>
        <end position="205"/>
    </location>
</feature>
<sequence length="274" mass="29653">MGTLALALLALLATAQAHTSALSLQSPRVTLFGPDATQLHTQPLLAQGVVPELTLGPVDALKLTFQVVDDEGKGVQPHQTFLRFVDEASGEEGIQPVRVTAGGKAKFELNMARPPASLPPTAAAPLNVTLLLGSFTHTPAKYDLFSLTVPPSLPLHVHPDEASFHPRPPIAHTFREPQKRPPPLVSALFTYFTVAPWLLLTTLWTQISPRLPHLLSPYTLPFMGCLGAFEVLLFWYWVDLRLGQVLLYSAGLGAVTVLAGQQALSRSAAWRANK</sequence>
<keyword evidence="6 7" id="KW-0472">Membrane</keyword>
<dbReference type="InterPro" id="IPR008814">
    <property type="entry name" value="Swp1"/>
</dbReference>
<dbReference type="Proteomes" id="UP000287166">
    <property type="component" value="Unassembled WGS sequence"/>
</dbReference>
<dbReference type="FunCoup" id="A0A401GP64">
    <property type="interactions" value="53"/>
</dbReference>
<dbReference type="Pfam" id="PF25147">
    <property type="entry name" value="Ribophorin_II_C"/>
    <property type="match status" value="1"/>
</dbReference>
<feature type="chain" id="PRO_5044297632" description="Ribophorin II C-terminal domain-containing protein" evidence="8">
    <location>
        <begin position="18"/>
        <end position="274"/>
    </location>
</feature>
<dbReference type="EMBL" id="BFAD01000005">
    <property type="protein sequence ID" value="GBE84013.1"/>
    <property type="molecule type" value="Genomic_DNA"/>
</dbReference>
<accession>A0A401GP64</accession>
<dbReference type="GeneID" id="38780930"/>
<dbReference type="STRING" id="139825.A0A401GP64"/>
<keyword evidence="4" id="KW-0256">Endoplasmic reticulum</keyword>
<dbReference type="AlphaFoldDB" id="A0A401GP64"/>
<dbReference type="UniPathway" id="UPA00378"/>
<dbReference type="GO" id="GO:0006487">
    <property type="term" value="P:protein N-linked glycosylation"/>
    <property type="evidence" value="ECO:0007669"/>
    <property type="project" value="TreeGrafter"/>
</dbReference>
<evidence type="ECO:0000256" key="6">
    <source>
        <dbReference type="ARBA" id="ARBA00023136"/>
    </source>
</evidence>
<organism evidence="10 11">
    <name type="scientific">Sparassis crispa</name>
    <dbReference type="NCBI Taxonomy" id="139825"/>
    <lineage>
        <taxon>Eukaryota</taxon>
        <taxon>Fungi</taxon>
        <taxon>Dikarya</taxon>
        <taxon>Basidiomycota</taxon>
        <taxon>Agaricomycotina</taxon>
        <taxon>Agaricomycetes</taxon>
        <taxon>Polyporales</taxon>
        <taxon>Sparassidaceae</taxon>
        <taxon>Sparassis</taxon>
    </lineage>
</organism>
<reference evidence="10 11" key="1">
    <citation type="journal article" date="2018" name="Sci. Rep.">
        <title>Genome sequence of the cauliflower mushroom Sparassis crispa (Hanabiratake) and its association with beneficial usage.</title>
        <authorList>
            <person name="Kiyama R."/>
            <person name="Furutani Y."/>
            <person name="Kawaguchi K."/>
            <person name="Nakanishi T."/>
        </authorList>
    </citation>
    <scope>NUCLEOTIDE SEQUENCE [LARGE SCALE GENOMIC DNA]</scope>
</reference>
<evidence type="ECO:0000259" key="9">
    <source>
        <dbReference type="Pfam" id="PF25147"/>
    </source>
</evidence>
<feature type="domain" description="Ribophorin II C-terminal" evidence="9">
    <location>
        <begin position="174"/>
        <end position="271"/>
    </location>
</feature>
<evidence type="ECO:0000256" key="1">
    <source>
        <dbReference type="ARBA" id="ARBA00004477"/>
    </source>
</evidence>
<evidence type="ECO:0000313" key="11">
    <source>
        <dbReference type="Proteomes" id="UP000287166"/>
    </source>
</evidence>
<gene>
    <name evidence="10" type="ORF">SCP_0510720</name>
</gene>
<feature type="transmembrane region" description="Helical" evidence="7">
    <location>
        <begin position="244"/>
        <end position="264"/>
    </location>
</feature>
<proteinExistence type="predicted"/>
<evidence type="ECO:0000256" key="5">
    <source>
        <dbReference type="ARBA" id="ARBA00022989"/>
    </source>
</evidence>
<feature type="signal peptide" evidence="8">
    <location>
        <begin position="1"/>
        <end position="17"/>
    </location>
</feature>
<dbReference type="PANTHER" id="PTHR12640">
    <property type="entry name" value="RIBOPHORIN II"/>
    <property type="match status" value="1"/>
</dbReference>
<keyword evidence="2 7" id="KW-0812">Transmembrane</keyword>
<evidence type="ECO:0000256" key="3">
    <source>
        <dbReference type="ARBA" id="ARBA00022729"/>
    </source>
</evidence>
<keyword evidence="5 7" id="KW-1133">Transmembrane helix</keyword>
<evidence type="ECO:0000256" key="7">
    <source>
        <dbReference type="SAM" id="Phobius"/>
    </source>
</evidence>
<evidence type="ECO:0000256" key="4">
    <source>
        <dbReference type="ARBA" id="ARBA00022824"/>
    </source>
</evidence>